<dbReference type="GeneID" id="17042432"/>
<dbReference type="EMBL" id="AGSI01000005">
    <property type="protein sequence ID" value="EIE24430.1"/>
    <property type="molecule type" value="Genomic_DNA"/>
</dbReference>
<evidence type="ECO:0000259" key="1">
    <source>
        <dbReference type="Pfam" id="PF07452"/>
    </source>
</evidence>
<sequence length="174" mass="18150">MGPVNTKGSGTAMLNYTGEGYDFEIYLYNVYGVKNIELHVAAPGTHGDVVAFFYAAPFQNATQVTNGLAAKGTLMGHDFLGPLLLPLAQHLPASFLEERYVSTGNAVVVVHTLANEGGELGAWLPASKAPAPMADMHMHMPGADGMVASASVAPAPADSMAGMDMSMGDMHMHG</sequence>
<protein>
    <recommendedName>
        <fullName evidence="1">CHRD domain-containing protein</fullName>
    </recommendedName>
</protein>
<organism evidence="2 3">
    <name type="scientific">Coccomyxa subellipsoidea (strain C-169)</name>
    <name type="common">Green microalga</name>
    <dbReference type="NCBI Taxonomy" id="574566"/>
    <lineage>
        <taxon>Eukaryota</taxon>
        <taxon>Viridiplantae</taxon>
        <taxon>Chlorophyta</taxon>
        <taxon>core chlorophytes</taxon>
        <taxon>Trebouxiophyceae</taxon>
        <taxon>Trebouxiophyceae incertae sedis</taxon>
        <taxon>Coccomyxaceae</taxon>
        <taxon>Coccomyxa</taxon>
        <taxon>Coccomyxa subellipsoidea</taxon>
    </lineage>
</organism>
<name>I0Z1B1_COCSC</name>
<dbReference type="AlphaFoldDB" id="I0Z1B1"/>
<keyword evidence="3" id="KW-1185">Reference proteome</keyword>
<accession>I0Z1B1</accession>
<dbReference type="Pfam" id="PF07452">
    <property type="entry name" value="CHRD"/>
    <property type="match status" value="1"/>
</dbReference>
<reference evidence="2 3" key="1">
    <citation type="journal article" date="2012" name="Genome Biol.">
        <title>The genome of the polar eukaryotic microalga coccomyxa subellipsoidea reveals traits of cold adaptation.</title>
        <authorList>
            <person name="Blanc G."/>
            <person name="Agarkova I."/>
            <person name="Grimwood J."/>
            <person name="Kuo A."/>
            <person name="Brueggeman A."/>
            <person name="Dunigan D."/>
            <person name="Gurnon J."/>
            <person name="Ladunga I."/>
            <person name="Lindquist E."/>
            <person name="Lucas S."/>
            <person name="Pangilinan J."/>
            <person name="Proschold T."/>
            <person name="Salamov A."/>
            <person name="Schmutz J."/>
            <person name="Weeks D."/>
            <person name="Yamada T."/>
            <person name="Claverie J.M."/>
            <person name="Grigoriev I."/>
            <person name="Van Etten J."/>
            <person name="Lomsadze A."/>
            <person name="Borodovsky M."/>
        </authorList>
    </citation>
    <scope>NUCLEOTIDE SEQUENCE [LARGE SCALE GENOMIC DNA]</scope>
    <source>
        <strain evidence="2 3">C-169</strain>
    </source>
</reference>
<evidence type="ECO:0000313" key="3">
    <source>
        <dbReference type="Proteomes" id="UP000007264"/>
    </source>
</evidence>
<gene>
    <name evidence="2" type="ORF">COCSUDRAFT_61854</name>
</gene>
<dbReference type="Proteomes" id="UP000007264">
    <property type="component" value="Unassembled WGS sequence"/>
</dbReference>
<comment type="caution">
    <text evidence="2">The sequence shown here is derived from an EMBL/GenBank/DDBJ whole genome shotgun (WGS) entry which is preliminary data.</text>
</comment>
<evidence type="ECO:0000313" key="2">
    <source>
        <dbReference type="EMBL" id="EIE24430.1"/>
    </source>
</evidence>
<proteinExistence type="predicted"/>
<feature type="domain" description="CHRD" evidence="1">
    <location>
        <begin position="3"/>
        <end position="120"/>
    </location>
</feature>
<dbReference type="RefSeq" id="XP_005648974.1">
    <property type="nucleotide sequence ID" value="XM_005648917.1"/>
</dbReference>
<dbReference type="KEGG" id="csl:COCSUDRAFT_61854"/>
<dbReference type="InterPro" id="IPR010895">
    <property type="entry name" value="CHRD"/>
</dbReference>